<dbReference type="AlphaFoldDB" id="A0A9I9EFG2"/>
<protein>
    <submittedName>
        <fullName evidence="1">Uncharacterized protein</fullName>
    </submittedName>
</protein>
<proteinExistence type="predicted"/>
<dbReference type="EnsemblPlants" id="MELO3C032998.2.1">
    <property type="protein sequence ID" value="MELO3C032998.2.1"/>
    <property type="gene ID" value="MELO3C032998.2"/>
</dbReference>
<name>A0A9I9EFG2_CUCME</name>
<accession>A0A9I9EFG2</accession>
<reference evidence="1" key="1">
    <citation type="submission" date="2023-03" db="UniProtKB">
        <authorList>
            <consortium name="EnsemblPlants"/>
        </authorList>
    </citation>
    <scope>IDENTIFICATION</scope>
</reference>
<dbReference type="Gramene" id="MELO3C032998.2.1">
    <property type="protein sequence ID" value="MELO3C032998.2.1"/>
    <property type="gene ID" value="MELO3C032998.2"/>
</dbReference>
<sequence>MMIIHGGNMAKSQSRVLHTPRLILVFIIMLC</sequence>
<organism evidence="1">
    <name type="scientific">Cucumis melo</name>
    <name type="common">Muskmelon</name>
    <dbReference type="NCBI Taxonomy" id="3656"/>
    <lineage>
        <taxon>Eukaryota</taxon>
        <taxon>Viridiplantae</taxon>
        <taxon>Streptophyta</taxon>
        <taxon>Embryophyta</taxon>
        <taxon>Tracheophyta</taxon>
        <taxon>Spermatophyta</taxon>
        <taxon>Magnoliopsida</taxon>
        <taxon>eudicotyledons</taxon>
        <taxon>Gunneridae</taxon>
        <taxon>Pentapetalae</taxon>
        <taxon>rosids</taxon>
        <taxon>fabids</taxon>
        <taxon>Cucurbitales</taxon>
        <taxon>Cucurbitaceae</taxon>
        <taxon>Benincaseae</taxon>
        <taxon>Cucumis</taxon>
    </lineage>
</organism>
<evidence type="ECO:0000313" key="1">
    <source>
        <dbReference type="EnsemblPlants" id="MELO3C032998.2.1"/>
    </source>
</evidence>